<comment type="similarity">
    <text evidence="8">Belongs to the VPS10-related sortilin family. SORL1 subfamily.</text>
</comment>
<feature type="domain" description="Fibronectin type-III" evidence="30">
    <location>
        <begin position="1702"/>
        <end position="1796"/>
    </location>
</feature>
<dbReference type="Gene3D" id="2.120.10.30">
    <property type="entry name" value="TolB, C-terminal domain"/>
    <property type="match status" value="1"/>
</dbReference>
<keyword evidence="32" id="KW-1185">Reference proteome</keyword>
<evidence type="ECO:0000256" key="5">
    <source>
        <dbReference type="ARBA" id="ARBA00004393"/>
    </source>
</evidence>
<evidence type="ECO:0000256" key="22">
    <source>
        <dbReference type="ARBA" id="ARBA00023180"/>
    </source>
</evidence>
<dbReference type="SMART" id="SM00192">
    <property type="entry name" value="LDLa"/>
    <property type="match status" value="9"/>
</dbReference>
<dbReference type="GO" id="GO:0006897">
    <property type="term" value="P:endocytosis"/>
    <property type="evidence" value="ECO:0007669"/>
    <property type="project" value="UniProtKB-KW"/>
</dbReference>
<dbReference type="InterPro" id="IPR011042">
    <property type="entry name" value="6-blade_b-propeller_TolB-like"/>
</dbReference>
<evidence type="ECO:0000256" key="24">
    <source>
        <dbReference type="ARBA" id="ARBA00029896"/>
    </source>
</evidence>
<feature type="domain" description="Fibronectin type-III" evidence="30">
    <location>
        <begin position="1891"/>
        <end position="1983"/>
    </location>
</feature>
<dbReference type="InterPro" id="IPR057841">
    <property type="entry name" value="FN3_SORL1"/>
</dbReference>
<dbReference type="PROSITE" id="PS50068">
    <property type="entry name" value="LDLRA_2"/>
    <property type="match status" value="9"/>
</dbReference>
<feature type="disulfide bond" evidence="26">
    <location>
        <begin position="1435"/>
        <end position="1450"/>
    </location>
</feature>
<evidence type="ECO:0000256" key="27">
    <source>
        <dbReference type="PROSITE-ProRule" id="PRU00461"/>
    </source>
</evidence>
<dbReference type="PROSITE" id="PS50853">
    <property type="entry name" value="FN3"/>
    <property type="match status" value="3"/>
</dbReference>
<dbReference type="CDD" id="cd00112">
    <property type="entry name" value="LDLa"/>
    <property type="match status" value="7"/>
</dbReference>
<dbReference type="PRINTS" id="PR00261">
    <property type="entry name" value="LDLRECEPTOR"/>
</dbReference>
<dbReference type="FunFam" id="2.120.10.30:FF:000241">
    <property type="entry name" value="Low-density lipoprotein receptor-related protein 6"/>
    <property type="match status" value="1"/>
</dbReference>
<feature type="disulfide bond" evidence="26">
    <location>
        <begin position="1368"/>
        <end position="1386"/>
    </location>
</feature>
<dbReference type="InterPro" id="IPR036055">
    <property type="entry name" value="LDL_receptor-like_sf"/>
</dbReference>
<keyword evidence="21 31" id="KW-0675">Receptor</keyword>
<comment type="caution">
    <text evidence="31">The sequence shown here is derived from an EMBL/GenBank/DDBJ whole genome shotgun (WGS) entry which is preliminary data.</text>
</comment>
<dbReference type="GO" id="GO:0005794">
    <property type="term" value="C:Golgi apparatus"/>
    <property type="evidence" value="ECO:0007669"/>
    <property type="project" value="UniProtKB-SubCell"/>
</dbReference>
<feature type="repeat" description="LDL-receptor class B" evidence="27">
    <location>
        <begin position="987"/>
        <end position="1037"/>
    </location>
</feature>
<dbReference type="PROSITE" id="PS01209">
    <property type="entry name" value="LDLRA_1"/>
    <property type="match status" value="6"/>
</dbReference>
<dbReference type="PANTHER" id="PTHR12106:SF27">
    <property type="entry name" value="SORTILIN-RELATED RECEPTOR"/>
    <property type="match status" value="1"/>
</dbReference>
<feature type="disulfide bond" evidence="26">
    <location>
        <begin position="1478"/>
        <end position="1496"/>
    </location>
</feature>
<dbReference type="SUPFAM" id="SSF57424">
    <property type="entry name" value="LDL receptor-like module"/>
    <property type="match status" value="9"/>
</dbReference>
<proteinExistence type="inferred from homology"/>
<protein>
    <recommendedName>
        <fullName evidence="9">Sortilin-related receptor</fullName>
    </recommendedName>
    <alternativeName>
        <fullName evidence="24">Low-density lipoprotein receptor relative with 11 ligand-binding repeats</fullName>
    </alternativeName>
    <alternativeName>
        <fullName evidence="25">Sorting protein-related receptor containing LDLR class A repeats</fullName>
    </alternativeName>
</protein>
<evidence type="ECO:0000256" key="1">
    <source>
        <dbReference type="ARBA" id="ARBA00004115"/>
    </source>
</evidence>
<dbReference type="InterPro" id="IPR006581">
    <property type="entry name" value="VPS10"/>
</dbReference>
<evidence type="ECO:0000256" key="23">
    <source>
        <dbReference type="ARBA" id="ARBA00023329"/>
    </source>
</evidence>
<evidence type="ECO:0000256" key="26">
    <source>
        <dbReference type="PROSITE-ProRule" id="PRU00124"/>
    </source>
</evidence>
<keyword evidence="16" id="KW-0967">Endosome</keyword>
<feature type="domain" description="Fibronectin type-III" evidence="30">
    <location>
        <begin position="1799"/>
        <end position="1887"/>
    </location>
</feature>
<feature type="disulfide bond" evidence="26">
    <location>
        <begin position="1471"/>
        <end position="1483"/>
    </location>
</feature>
<dbReference type="InterPro" id="IPR050310">
    <property type="entry name" value="VPS10-sortilin"/>
</dbReference>
<dbReference type="InterPro" id="IPR003961">
    <property type="entry name" value="FN3_dom"/>
</dbReference>
<dbReference type="GO" id="GO:0005789">
    <property type="term" value="C:endoplasmic reticulum membrane"/>
    <property type="evidence" value="ECO:0007669"/>
    <property type="project" value="UniProtKB-SubCell"/>
</dbReference>
<feature type="disulfide bond" evidence="26">
    <location>
        <begin position="1361"/>
        <end position="1373"/>
    </location>
</feature>
<name>A0A226ET95_FOLCA</name>
<dbReference type="Gene3D" id="2.60.40.10">
    <property type="entry name" value="Immunoglobulins"/>
    <property type="match status" value="2"/>
</dbReference>
<dbReference type="Pfam" id="PF25814">
    <property type="entry name" value="fn3_SORL1"/>
    <property type="match status" value="1"/>
</dbReference>
<dbReference type="FunFam" id="4.10.400.10:FF:000034">
    <property type="entry name" value="Low-density lipoprotein receptor-related protein 2"/>
    <property type="match status" value="1"/>
</dbReference>
<evidence type="ECO:0000256" key="29">
    <source>
        <dbReference type="SAM" id="SignalP"/>
    </source>
</evidence>
<dbReference type="Gene3D" id="3.30.60.270">
    <property type="match status" value="1"/>
</dbReference>
<feature type="disulfide bond" evidence="26">
    <location>
        <begin position="1532"/>
        <end position="1547"/>
    </location>
</feature>
<dbReference type="InterPro" id="IPR031777">
    <property type="entry name" value="Sortilin_C"/>
</dbReference>
<dbReference type="InterPro" id="IPR031778">
    <property type="entry name" value="Sortilin_N"/>
</dbReference>
<dbReference type="Pfam" id="PF15902">
    <property type="entry name" value="Sortilin-Vps10"/>
    <property type="match status" value="2"/>
</dbReference>
<feature type="disulfide bond" evidence="26">
    <location>
        <begin position="1209"/>
        <end position="1224"/>
    </location>
</feature>
<organism evidence="31 32">
    <name type="scientific">Folsomia candida</name>
    <name type="common">Springtail</name>
    <dbReference type="NCBI Taxonomy" id="158441"/>
    <lineage>
        <taxon>Eukaryota</taxon>
        <taxon>Metazoa</taxon>
        <taxon>Ecdysozoa</taxon>
        <taxon>Arthropoda</taxon>
        <taxon>Hexapoda</taxon>
        <taxon>Collembola</taxon>
        <taxon>Entomobryomorpha</taxon>
        <taxon>Isotomoidea</taxon>
        <taxon>Isotomidae</taxon>
        <taxon>Proisotominae</taxon>
        <taxon>Folsomia</taxon>
    </lineage>
</organism>
<dbReference type="InterPro" id="IPR023415">
    <property type="entry name" value="LDLR_class-A_CS"/>
</dbReference>
<dbReference type="Gene3D" id="4.10.400.10">
    <property type="entry name" value="Low-density Lipoprotein Receptor"/>
    <property type="match status" value="8"/>
</dbReference>
<dbReference type="InterPro" id="IPR015943">
    <property type="entry name" value="WD40/YVTN_repeat-like_dom_sf"/>
</dbReference>
<dbReference type="Gene3D" id="2.130.10.10">
    <property type="entry name" value="YVTN repeat-like/Quinoprotein amine dehydrogenase"/>
    <property type="match status" value="1"/>
</dbReference>
<reference evidence="31 32" key="1">
    <citation type="submission" date="2015-12" db="EMBL/GenBank/DDBJ databases">
        <title>The genome of Folsomia candida.</title>
        <authorList>
            <person name="Faddeeva A."/>
            <person name="Derks M.F."/>
            <person name="Anvar Y."/>
            <person name="Smit S."/>
            <person name="Van Straalen N."/>
            <person name="Roelofs D."/>
        </authorList>
    </citation>
    <scope>NUCLEOTIDE SEQUENCE [LARGE SCALE GENOMIC DNA]</scope>
    <source>
        <strain evidence="31 32">VU population</strain>
        <tissue evidence="31">Whole body</tissue>
    </source>
</reference>
<keyword evidence="22" id="KW-0325">Glycoprotein</keyword>
<dbReference type="InterPro" id="IPR002172">
    <property type="entry name" value="LDrepeatLR_classA_rpt"/>
</dbReference>
<feature type="disulfide bond" evidence="26">
    <location>
        <begin position="1380"/>
        <end position="1395"/>
    </location>
</feature>
<evidence type="ECO:0000313" key="32">
    <source>
        <dbReference type="Proteomes" id="UP000198287"/>
    </source>
</evidence>
<evidence type="ECO:0000256" key="4">
    <source>
        <dbReference type="ARBA" id="ARBA00004251"/>
    </source>
</evidence>
<dbReference type="GO" id="GO:0006892">
    <property type="term" value="P:post-Golgi vesicle-mediated transport"/>
    <property type="evidence" value="ECO:0007669"/>
    <property type="project" value="TreeGrafter"/>
</dbReference>
<dbReference type="GO" id="GO:0005886">
    <property type="term" value="C:plasma membrane"/>
    <property type="evidence" value="ECO:0007669"/>
    <property type="project" value="UniProtKB-SubCell"/>
</dbReference>
<evidence type="ECO:0000259" key="30">
    <source>
        <dbReference type="PROSITE" id="PS50853"/>
    </source>
</evidence>
<keyword evidence="11" id="KW-1003">Cell membrane</keyword>
<dbReference type="InterPro" id="IPR000033">
    <property type="entry name" value="LDLR_classB_rpt"/>
</dbReference>
<comment type="caution">
    <text evidence="26">Lacks conserved residue(s) required for the propagation of feature annotation.</text>
</comment>
<evidence type="ECO:0000256" key="6">
    <source>
        <dbReference type="ARBA" id="ARBA00004480"/>
    </source>
</evidence>
<evidence type="ECO:0000256" key="9">
    <source>
        <dbReference type="ARBA" id="ARBA00013467"/>
    </source>
</evidence>
<feature type="disulfide bond" evidence="26">
    <location>
        <begin position="1281"/>
        <end position="1299"/>
    </location>
</feature>
<dbReference type="Gene3D" id="2.10.70.80">
    <property type="match status" value="1"/>
</dbReference>
<dbReference type="Pfam" id="PF00058">
    <property type="entry name" value="Ldl_recept_b"/>
    <property type="match status" value="1"/>
</dbReference>
<accession>A0A226ET95</accession>
<sequence>MKQRFRWRTAAVTSLLCLLNFSLPELGSASLTFQQGIGGGGRPDRSIAEIYEPTVDTENSEVHDLFDNNEGSPLHTLNRKRREVTAPATNNHAVKNYTNVLNDSHNQLLVHWAGEKVIICLARDTKENSTSTLFISKDYGSTFRNASDALLVKGKPLPTVEKFYKYPDDSIKGLFIFTDVQHKYIFTTQNFGDNFTSTEIKFTPEEIIFDPLEPKNVIAYEKKTKDRQMWVSQDYGGTWKKVQEHVRAVSWDETVFPPTLFIQREEPSGMSIIISSESLFLDPKDTHVVLTDVDEFQIREDYKFATRKASNSTETFGTLELLISYKQGPFLPAIFPVDHTTLTPALHYHVADVSTDGQIFVCVVHNESLVHLYVGNIPEDGASSSRFSLSLERILFFKPNLTFTDSWLNDVTDEAFADLHPVDGLRGVYIASQLKPSAVSSTKFTIDQVISVITYDQGGEWVTLKPPQFDDDENPIYCHYFHAYNKGVPLEDFYSPLFCPREGLSQWPYNALAGHPCNQGVGKEKKAVAAFKVLFMLGTPQSMQLIAVEAIKETSIKPGGNCSLHISQQLSLLYPSYRAVPILSKKSAVGLILATGTVNTTLKGRLGVFMSNDGAVSWRQLLQGNYLYSFGDHGGIIVATKYYRIGDATDHLIYSTNEGESWETYKFSDEKVRVLGLMTEPGENTTVFFIFASSMNSTFKHSWILIKVDFRDVFERNCTKADYYNWSPWASQPGRSCLLGQKEEYQRRISKTNCYNGLGYVRPVVTKTCICERSDYECDFGYMEDPTEGSRKCIKDNSESSPGVKAEWCQPGSTSYNKTKGYRKVPGDQCHETDDVSQFLPDTILCKVPEELEFMLVAKRDSVMRIDINNFKSIETLPLPRVKSVIAIDFELKNHCLYWSDVSRDHIMRLHLDGKSSPEHLVSSGLKSVEGIAFDWISHNLYFSDGVEGKIEVIRTTSHTYGRMRKVIVKQPNLEKPRGLVVHPVKGYIFWTDWSADKPSIGRALLDGSEAKRIVENVPGKPQLVKWPNGITVDYKSNRLYWVDAFLDSMTTSDLNGQDIQHFLETDNRINHPFAVGVYKNLVYWDDWTTRSIYFTKNDVNDPKKSIFLVLGNYSRLMDLKVFGHHNSQEGTNACFNNSCSHLCFAMPNNTAVCECPDGLKRSENESNFCVCPDGKPVNTNGTCQSTCDPSENFFKCASGYCIPIGWKCDGDDDCNDNSDEIDCDRPICNASQFQCEINHKCIPDTFRCDFDHDCGGGDTSDEHNCEGKYPVCNATNHFQCDNGRCIMKKWVCDFDDDCGDGGSDEKNCTAAPPPANACKDNEYKCQGPGEVRCLSREWVCDGDKDCPSGSDEEQCNNTTCPAWKFTCTSGECIMSSWRCDGDNDCPDSSDEANCNSTTPTPSDARPFSIGNCSEFGQMFECRSSHECIPIFWKCDGAKDCLDGSDEARCADSSYSEPESKVTPESPPQNCAQDQWRCKSSSCIAVSSRCDGFPDCPDQDDEDNCDRDGQGCPHGFEKCGMSKVCIPQAAMCDGFNDCPNGEDESACVSAPVKPNCSVGTFFCDEMCKPQYMICNKKVDCSNGEDESPFIDCSKHETMYQVAGISIDRDFQEPKHLEIEWWLDPTLKGSMEFLPSYCELESKLCVNATMWTKDRNYTLGSEENKGLRTFTAYSVTVYVRIGQTIYPPAVYKNITTSEAEPSLVYDIKVFQTNHDSLTITWKQPVTPNGKILGYDVHMRPPAPGVSFPATGTNVTISNKQSHRIFQNGETYTFWVTAHNSFTESQNSKTVNYTFNGEIAFVSELMVKDVNETCASISWKATTERANSFKVKWEMLGSIYMFQNFSETNDTFITLHDLSPKTNYKVTITPVYDSVQGTSETLTFATNGNKLLKVKGLQVDYSKKHGTVTVSWQLFPDRRWVYGVYYGKSISEISNQGVRKITNASSFVLDDLDACEDYLIDVGLIGPDGLGPLTESPKEIQTKMDEKAPPKNVDVFYEHDSPHRLNIVVSWDASCDELENPMSYDIYLRELTTNHTYAVKNMPIDGPNKKKTNEYSTDIEYGGHYELRVKTSVNGSRFSPPVAFDGPPIPPPESLDQCAGCFPITIFWEMPHFPHSVKAKGDPRYVVWLSKDKSFNSSSTTRHVTDGHQFEFKDLINDDGVYYVAVSAMDADSFESPRSSPMTLRNTVTSPRIMISTNNALVIVLTAVVVIVILVATLGIYVIRHKRLQTSFLNFASSHYSTHSGAATFQQNNTVEDHDSPVIRGFSDDEPLLIA</sequence>
<feature type="disulfide bond" evidence="26">
    <location>
        <begin position="1341"/>
        <end position="1356"/>
    </location>
</feature>
<keyword evidence="12" id="KW-0245">EGF-like domain</keyword>
<evidence type="ECO:0000256" key="16">
    <source>
        <dbReference type="ARBA" id="ARBA00022753"/>
    </source>
</evidence>
<gene>
    <name evidence="31" type="ORF">Fcan01_05382</name>
</gene>
<dbReference type="Pfam" id="PF00041">
    <property type="entry name" value="fn3"/>
    <property type="match status" value="2"/>
</dbReference>
<dbReference type="GO" id="GO:0055038">
    <property type="term" value="C:recycling endosome membrane"/>
    <property type="evidence" value="ECO:0007669"/>
    <property type="project" value="UniProtKB-SubCell"/>
</dbReference>
<feature type="repeat" description="LDL-receptor class B" evidence="27">
    <location>
        <begin position="895"/>
        <end position="938"/>
    </location>
</feature>
<dbReference type="SUPFAM" id="SSF110296">
    <property type="entry name" value="Oligoxyloglucan reducing end-specific cellobiohydrolase"/>
    <property type="match status" value="2"/>
</dbReference>
<keyword evidence="28" id="KW-1133">Transmembrane helix</keyword>
<evidence type="ECO:0000256" key="8">
    <source>
        <dbReference type="ARBA" id="ARBA00007041"/>
    </source>
</evidence>
<feature type="disulfide bond" evidence="26">
    <location>
        <begin position="1197"/>
        <end position="1215"/>
    </location>
</feature>
<evidence type="ECO:0000256" key="13">
    <source>
        <dbReference type="ARBA" id="ARBA00022583"/>
    </source>
</evidence>
<evidence type="ECO:0000256" key="12">
    <source>
        <dbReference type="ARBA" id="ARBA00022536"/>
    </source>
</evidence>
<dbReference type="PROSITE" id="PS51120">
    <property type="entry name" value="LDLRB"/>
    <property type="match status" value="3"/>
</dbReference>
<dbReference type="GO" id="GO:0031901">
    <property type="term" value="C:early endosome membrane"/>
    <property type="evidence" value="ECO:0007669"/>
    <property type="project" value="UniProtKB-SubCell"/>
</dbReference>
<dbReference type="SMART" id="SM00135">
    <property type="entry name" value="LY"/>
    <property type="match status" value="5"/>
</dbReference>
<feature type="repeat" description="LDL-receptor class B" evidence="27">
    <location>
        <begin position="1038"/>
        <end position="1082"/>
    </location>
</feature>
<evidence type="ECO:0000256" key="11">
    <source>
        <dbReference type="ARBA" id="ARBA00022475"/>
    </source>
</evidence>
<dbReference type="OrthoDB" id="443634at2759"/>
<evidence type="ECO:0000313" key="31">
    <source>
        <dbReference type="EMBL" id="OXA60387.1"/>
    </source>
</evidence>
<evidence type="ECO:0000256" key="7">
    <source>
        <dbReference type="ARBA" id="ARBA00004545"/>
    </source>
</evidence>
<keyword evidence="19 28" id="KW-0472">Membrane</keyword>
<evidence type="ECO:0000256" key="2">
    <source>
        <dbReference type="ARBA" id="ARBA00004158"/>
    </source>
</evidence>
<feature type="signal peptide" evidence="29">
    <location>
        <begin position="1"/>
        <end position="29"/>
    </location>
</feature>
<evidence type="ECO:0000256" key="19">
    <source>
        <dbReference type="ARBA" id="ARBA00023136"/>
    </source>
</evidence>
<dbReference type="InterPro" id="IPR013783">
    <property type="entry name" value="Ig-like_fold"/>
</dbReference>
<evidence type="ECO:0000256" key="25">
    <source>
        <dbReference type="ARBA" id="ARBA00032450"/>
    </source>
</evidence>
<dbReference type="SUPFAM" id="SSF49265">
    <property type="entry name" value="Fibronectin type III"/>
    <property type="match status" value="2"/>
</dbReference>
<feature type="chain" id="PRO_5012872548" description="Sortilin-related receptor" evidence="29">
    <location>
        <begin position="30"/>
        <end position="2273"/>
    </location>
</feature>
<evidence type="ECO:0000256" key="17">
    <source>
        <dbReference type="ARBA" id="ARBA00022824"/>
    </source>
</evidence>
<evidence type="ECO:0000256" key="20">
    <source>
        <dbReference type="ARBA" id="ARBA00023157"/>
    </source>
</evidence>
<evidence type="ECO:0000256" key="10">
    <source>
        <dbReference type="ARBA" id="ARBA00022448"/>
    </source>
</evidence>
<dbReference type="OMA" id="LCPDGME"/>
<keyword evidence="13" id="KW-0254">Endocytosis</keyword>
<keyword evidence="17" id="KW-0256">Endoplasmic reticulum</keyword>
<evidence type="ECO:0000256" key="15">
    <source>
        <dbReference type="ARBA" id="ARBA00022737"/>
    </source>
</evidence>
<dbReference type="STRING" id="158441.A0A226ET95"/>
<dbReference type="SUPFAM" id="SSF63825">
    <property type="entry name" value="YWTD domain"/>
    <property type="match status" value="1"/>
</dbReference>
<keyword evidence="28" id="KW-0812">Transmembrane</keyword>
<dbReference type="CDD" id="cd00063">
    <property type="entry name" value="FN3"/>
    <property type="match status" value="2"/>
</dbReference>
<evidence type="ECO:0000256" key="18">
    <source>
        <dbReference type="ARBA" id="ARBA00023034"/>
    </source>
</evidence>
<dbReference type="EMBL" id="LNIX01000002">
    <property type="protein sequence ID" value="OXA60387.1"/>
    <property type="molecule type" value="Genomic_DNA"/>
</dbReference>
<evidence type="ECO:0000256" key="28">
    <source>
        <dbReference type="SAM" id="Phobius"/>
    </source>
</evidence>
<keyword evidence="23" id="KW-0968">Cytoplasmic vesicle</keyword>
<dbReference type="Proteomes" id="UP000198287">
    <property type="component" value="Unassembled WGS sequence"/>
</dbReference>
<keyword evidence="18" id="KW-0333">Golgi apparatus</keyword>
<evidence type="ECO:0000256" key="21">
    <source>
        <dbReference type="ARBA" id="ARBA00023170"/>
    </source>
</evidence>
<feature type="disulfide bond" evidence="26">
    <location>
        <begin position="1490"/>
        <end position="1505"/>
    </location>
</feature>
<evidence type="ECO:0000256" key="14">
    <source>
        <dbReference type="ARBA" id="ARBA00022729"/>
    </source>
</evidence>
<feature type="transmembrane region" description="Helical" evidence="28">
    <location>
        <begin position="2198"/>
        <end position="2221"/>
    </location>
</feature>
<dbReference type="InterPro" id="IPR036116">
    <property type="entry name" value="FN3_sf"/>
</dbReference>
<comment type="subcellular location">
    <subcellularLocation>
        <location evidence="4">Cell membrane</location>
        <topology evidence="4">Single-pass type I membrane protein</topology>
    </subcellularLocation>
    <subcellularLocation>
        <location evidence="3">Cytoplasmic vesicle</location>
        <location evidence="3">Secretory vesicle membrane</location>
        <topology evidence="3">Single-pass type I membrane protein</topology>
    </subcellularLocation>
    <subcellularLocation>
        <location evidence="2">Early endosome membrane</location>
        <topology evidence="2">Single-pass type I membrane protein</topology>
    </subcellularLocation>
    <subcellularLocation>
        <location evidence="1">Endoplasmic reticulum membrane</location>
        <topology evidence="1">Single-pass type I membrane protein</topology>
    </subcellularLocation>
    <subcellularLocation>
        <location evidence="7">Endosome</location>
        <location evidence="7">Multivesicular body membrane</location>
        <topology evidence="7">Single-pass type I membrane protein</topology>
    </subcellularLocation>
    <subcellularLocation>
        <location evidence="5">Golgi apparatus</location>
        <location evidence="5">trans-Golgi network membrane</location>
        <topology evidence="5">Single-pass type I membrane protein</topology>
    </subcellularLocation>
    <subcellularLocation>
        <location evidence="6">Recycling endosome membrane</location>
        <topology evidence="6">Single-pass type I membrane protein</topology>
    </subcellularLocation>
</comment>
<keyword evidence="20 26" id="KW-1015">Disulfide bond</keyword>
<dbReference type="SMART" id="SM00060">
    <property type="entry name" value="FN3"/>
    <property type="match status" value="4"/>
</dbReference>
<dbReference type="Pfam" id="PF15901">
    <property type="entry name" value="Sortilin_C"/>
    <property type="match status" value="1"/>
</dbReference>
<evidence type="ECO:0000256" key="3">
    <source>
        <dbReference type="ARBA" id="ARBA00004212"/>
    </source>
</evidence>
<keyword evidence="10" id="KW-0813">Transport</keyword>
<keyword evidence="14 29" id="KW-0732">Signal</keyword>
<dbReference type="GO" id="GO:0030658">
    <property type="term" value="C:transport vesicle membrane"/>
    <property type="evidence" value="ECO:0007669"/>
    <property type="project" value="UniProtKB-SubCell"/>
</dbReference>
<dbReference type="SMART" id="SM00602">
    <property type="entry name" value="VPS10"/>
    <property type="match status" value="1"/>
</dbReference>
<keyword evidence="15" id="KW-0677">Repeat</keyword>
<dbReference type="Pfam" id="PF00057">
    <property type="entry name" value="Ldl_recept_a"/>
    <property type="match status" value="8"/>
</dbReference>
<dbReference type="GO" id="GO:0032585">
    <property type="term" value="C:multivesicular body membrane"/>
    <property type="evidence" value="ECO:0007669"/>
    <property type="project" value="UniProtKB-SubCell"/>
</dbReference>
<dbReference type="PANTHER" id="PTHR12106">
    <property type="entry name" value="SORTILIN RELATED"/>
    <property type="match status" value="1"/>
</dbReference>